<feature type="binding site" description="axial binding residue" evidence="12">
    <location>
        <position position="166"/>
    </location>
    <ligand>
        <name>heme</name>
        <dbReference type="ChEBI" id="CHEBI:30413"/>
    </ligand>
    <ligandPart>
        <name>Fe</name>
        <dbReference type="ChEBI" id="CHEBI:18248"/>
    </ligandPart>
</feature>
<evidence type="ECO:0008006" key="15">
    <source>
        <dbReference type="Google" id="ProtNLM"/>
    </source>
</evidence>
<keyword evidence="14" id="KW-1185">Reference proteome</keyword>
<accession>A0A0F8A6J8</accession>
<dbReference type="EMBL" id="KQ030508">
    <property type="protein sequence ID" value="KJZ77204.1"/>
    <property type="molecule type" value="Genomic_DNA"/>
</dbReference>
<proteinExistence type="inferred from homology"/>
<evidence type="ECO:0000256" key="9">
    <source>
        <dbReference type="ARBA" id="ARBA00023004"/>
    </source>
</evidence>
<dbReference type="InterPro" id="IPR036396">
    <property type="entry name" value="Cyt_P450_sf"/>
</dbReference>
<dbReference type="InterPro" id="IPR002401">
    <property type="entry name" value="Cyt_P450_E_grp-I"/>
</dbReference>
<protein>
    <recommendedName>
        <fullName evidence="15">Cytochrome P450</fullName>
    </recommendedName>
</protein>
<dbReference type="Pfam" id="PF00067">
    <property type="entry name" value="p450"/>
    <property type="match status" value="1"/>
</dbReference>
<comment type="subcellular location">
    <subcellularLocation>
        <location evidence="2">Membrane</location>
    </subcellularLocation>
</comment>
<reference evidence="13 14" key="1">
    <citation type="journal article" date="2014" name="Genome Biol. Evol.">
        <title>Comparative genomics and transcriptomics analyses reveal divergent lifestyle features of nematode endoparasitic fungus Hirsutella minnesotensis.</title>
        <authorList>
            <person name="Lai Y."/>
            <person name="Liu K."/>
            <person name="Zhang X."/>
            <person name="Zhang X."/>
            <person name="Li K."/>
            <person name="Wang N."/>
            <person name="Shu C."/>
            <person name="Wu Y."/>
            <person name="Wang C."/>
            <person name="Bushley K.E."/>
            <person name="Xiang M."/>
            <person name="Liu X."/>
        </authorList>
    </citation>
    <scope>NUCLEOTIDE SEQUENCE [LARGE SCALE GENOMIC DNA]</scope>
    <source>
        <strain evidence="13 14">3608</strain>
    </source>
</reference>
<dbReference type="InterPro" id="IPR001128">
    <property type="entry name" value="Cyt_P450"/>
</dbReference>
<dbReference type="AlphaFoldDB" id="A0A0F8A6J8"/>
<evidence type="ECO:0000256" key="12">
    <source>
        <dbReference type="PIRSR" id="PIRSR602401-1"/>
    </source>
</evidence>
<dbReference type="PRINTS" id="PR00463">
    <property type="entry name" value="EP450I"/>
</dbReference>
<evidence type="ECO:0000313" key="13">
    <source>
        <dbReference type="EMBL" id="KJZ77204.1"/>
    </source>
</evidence>
<evidence type="ECO:0000256" key="5">
    <source>
        <dbReference type="ARBA" id="ARBA00022692"/>
    </source>
</evidence>
<dbReference type="GO" id="GO:0016020">
    <property type="term" value="C:membrane"/>
    <property type="evidence" value="ECO:0007669"/>
    <property type="project" value="UniProtKB-SubCell"/>
</dbReference>
<evidence type="ECO:0000313" key="14">
    <source>
        <dbReference type="Proteomes" id="UP000054481"/>
    </source>
</evidence>
<dbReference type="PRINTS" id="PR00385">
    <property type="entry name" value="P450"/>
</dbReference>
<evidence type="ECO:0000256" key="11">
    <source>
        <dbReference type="ARBA" id="ARBA00023136"/>
    </source>
</evidence>
<evidence type="ECO:0000256" key="8">
    <source>
        <dbReference type="ARBA" id="ARBA00023002"/>
    </source>
</evidence>
<sequence length="240" mass="27221">MLAPWKNKDLTPEGFTFLVGDAVLLIVAGSDTTAAAMALLIYELARNPDQVDKLRKELTPYYNDGNIDRRKLDNLEHLNGAINEAMRLYPPLPSIIPRLTPPEGITIGGRHIPGNTTVACSQYVLNRTESLFPQPDQFIPERWYSRPEMVADRSIFVPFSTGPYSCLGKTLALKNLRSTIAELVMRFDFTPAQNQDMELFEGHTADEFVLHPARLRLNVSFSTFDKERRRPRQHIGVQPR</sequence>
<keyword evidence="8" id="KW-0560">Oxidoreductase</keyword>
<dbReference type="PANTHER" id="PTHR24305:SF112">
    <property type="entry name" value="L-ORNITHINE-N5-MONOOXYGENASE (EUROFUNG)"/>
    <property type="match status" value="1"/>
</dbReference>
<evidence type="ECO:0000256" key="4">
    <source>
        <dbReference type="ARBA" id="ARBA00022617"/>
    </source>
</evidence>
<dbReference type="OrthoDB" id="6692864at2759"/>
<dbReference type="GO" id="GO:0004497">
    <property type="term" value="F:monooxygenase activity"/>
    <property type="evidence" value="ECO:0007669"/>
    <property type="project" value="UniProtKB-KW"/>
</dbReference>
<evidence type="ECO:0000256" key="6">
    <source>
        <dbReference type="ARBA" id="ARBA00022723"/>
    </source>
</evidence>
<keyword evidence="10" id="KW-0503">Monooxygenase</keyword>
<keyword evidence="4 12" id="KW-0349">Heme</keyword>
<keyword evidence="7" id="KW-1133">Transmembrane helix</keyword>
<evidence type="ECO:0000256" key="2">
    <source>
        <dbReference type="ARBA" id="ARBA00004370"/>
    </source>
</evidence>
<dbReference type="Gene3D" id="1.10.630.10">
    <property type="entry name" value="Cytochrome P450"/>
    <property type="match status" value="1"/>
</dbReference>
<dbReference type="SUPFAM" id="SSF48264">
    <property type="entry name" value="Cytochrome P450"/>
    <property type="match status" value="1"/>
</dbReference>
<organism evidence="13 14">
    <name type="scientific">Hirsutella minnesotensis 3608</name>
    <dbReference type="NCBI Taxonomy" id="1043627"/>
    <lineage>
        <taxon>Eukaryota</taxon>
        <taxon>Fungi</taxon>
        <taxon>Dikarya</taxon>
        <taxon>Ascomycota</taxon>
        <taxon>Pezizomycotina</taxon>
        <taxon>Sordariomycetes</taxon>
        <taxon>Hypocreomycetidae</taxon>
        <taxon>Hypocreales</taxon>
        <taxon>Ophiocordycipitaceae</taxon>
        <taxon>Hirsutella</taxon>
    </lineage>
</organism>
<comment type="cofactor">
    <cofactor evidence="1 12">
        <name>heme</name>
        <dbReference type="ChEBI" id="CHEBI:30413"/>
    </cofactor>
</comment>
<keyword evidence="6 12" id="KW-0479">Metal-binding</keyword>
<keyword evidence="9 12" id="KW-0408">Iron</keyword>
<dbReference type="InterPro" id="IPR050121">
    <property type="entry name" value="Cytochrome_P450_monoxygenase"/>
</dbReference>
<dbReference type="Proteomes" id="UP000054481">
    <property type="component" value="Unassembled WGS sequence"/>
</dbReference>
<evidence type="ECO:0000256" key="10">
    <source>
        <dbReference type="ARBA" id="ARBA00023033"/>
    </source>
</evidence>
<dbReference type="GO" id="GO:0020037">
    <property type="term" value="F:heme binding"/>
    <property type="evidence" value="ECO:0007669"/>
    <property type="project" value="InterPro"/>
</dbReference>
<gene>
    <name evidence="13" type="ORF">HIM_03525</name>
</gene>
<dbReference type="GO" id="GO:0016705">
    <property type="term" value="F:oxidoreductase activity, acting on paired donors, with incorporation or reduction of molecular oxygen"/>
    <property type="evidence" value="ECO:0007669"/>
    <property type="project" value="InterPro"/>
</dbReference>
<evidence type="ECO:0000256" key="7">
    <source>
        <dbReference type="ARBA" id="ARBA00022989"/>
    </source>
</evidence>
<dbReference type="PANTHER" id="PTHR24305">
    <property type="entry name" value="CYTOCHROME P450"/>
    <property type="match status" value="1"/>
</dbReference>
<comment type="similarity">
    <text evidence="3">Belongs to the cytochrome P450 family.</text>
</comment>
<dbReference type="GO" id="GO:0005506">
    <property type="term" value="F:iron ion binding"/>
    <property type="evidence" value="ECO:0007669"/>
    <property type="project" value="InterPro"/>
</dbReference>
<keyword evidence="11" id="KW-0472">Membrane</keyword>
<evidence type="ECO:0000256" key="3">
    <source>
        <dbReference type="ARBA" id="ARBA00010617"/>
    </source>
</evidence>
<name>A0A0F8A6J8_9HYPO</name>
<evidence type="ECO:0000256" key="1">
    <source>
        <dbReference type="ARBA" id="ARBA00001971"/>
    </source>
</evidence>
<keyword evidence="5" id="KW-0812">Transmembrane</keyword>